<dbReference type="PANTHER" id="PTHR30126:SF64">
    <property type="entry name" value="HTH-TYPE TRANSCRIPTIONAL REGULATOR CITR"/>
    <property type="match status" value="1"/>
</dbReference>
<evidence type="ECO:0000259" key="5">
    <source>
        <dbReference type="PROSITE" id="PS50931"/>
    </source>
</evidence>
<dbReference type="InterPro" id="IPR036388">
    <property type="entry name" value="WH-like_DNA-bd_sf"/>
</dbReference>
<dbReference type="Proteomes" id="UP000191554">
    <property type="component" value="Unassembled WGS sequence"/>
</dbReference>
<evidence type="ECO:0000313" key="7">
    <source>
        <dbReference type="Proteomes" id="UP000191554"/>
    </source>
</evidence>
<gene>
    <name evidence="6" type="primary">cynR_2</name>
    <name evidence="6" type="ORF">CLHUN_05050</name>
</gene>
<dbReference type="FunFam" id="1.10.10.10:FF:000001">
    <property type="entry name" value="LysR family transcriptional regulator"/>
    <property type="match status" value="1"/>
</dbReference>
<dbReference type="PRINTS" id="PR00039">
    <property type="entry name" value="HTHLYSR"/>
</dbReference>
<dbReference type="PROSITE" id="PS50931">
    <property type="entry name" value="HTH_LYSR"/>
    <property type="match status" value="1"/>
</dbReference>
<organism evidence="6 7">
    <name type="scientific">Ruminiclostridium hungatei</name>
    <name type="common">Clostridium hungatei</name>
    <dbReference type="NCBI Taxonomy" id="48256"/>
    <lineage>
        <taxon>Bacteria</taxon>
        <taxon>Bacillati</taxon>
        <taxon>Bacillota</taxon>
        <taxon>Clostridia</taxon>
        <taxon>Eubacteriales</taxon>
        <taxon>Oscillospiraceae</taxon>
        <taxon>Ruminiclostridium</taxon>
    </lineage>
</organism>
<evidence type="ECO:0000313" key="6">
    <source>
        <dbReference type="EMBL" id="OPX46030.1"/>
    </source>
</evidence>
<dbReference type="RefSeq" id="WP_080062973.1">
    <property type="nucleotide sequence ID" value="NZ_MZGX01000002.1"/>
</dbReference>
<dbReference type="GO" id="GO:0000976">
    <property type="term" value="F:transcription cis-regulatory region binding"/>
    <property type="evidence" value="ECO:0007669"/>
    <property type="project" value="TreeGrafter"/>
</dbReference>
<evidence type="ECO:0000256" key="2">
    <source>
        <dbReference type="ARBA" id="ARBA00023015"/>
    </source>
</evidence>
<name>A0A1V4SQ98_RUMHU</name>
<dbReference type="InterPro" id="IPR036390">
    <property type="entry name" value="WH_DNA-bd_sf"/>
</dbReference>
<dbReference type="STRING" id="48256.CLHUN_05050"/>
<reference evidence="6 7" key="1">
    <citation type="submission" date="2017-03" db="EMBL/GenBank/DDBJ databases">
        <title>Genome sequence of Clostridium hungatei DSM 14427.</title>
        <authorList>
            <person name="Poehlein A."/>
            <person name="Daniel R."/>
        </authorList>
    </citation>
    <scope>NUCLEOTIDE SEQUENCE [LARGE SCALE GENOMIC DNA]</scope>
    <source>
        <strain evidence="6 7">DSM 14427</strain>
    </source>
</reference>
<dbReference type="AlphaFoldDB" id="A0A1V4SQ98"/>
<keyword evidence="4" id="KW-0804">Transcription</keyword>
<dbReference type="PANTHER" id="PTHR30126">
    <property type="entry name" value="HTH-TYPE TRANSCRIPTIONAL REGULATOR"/>
    <property type="match status" value="1"/>
</dbReference>
<dbReference type="InterPro" id="IPR000847">
    <property type="entry name" value="LysR_HTH_N"/>
</dbReference>
<keyword evidence="3" id="KW-0238">DNA-binding</keyword>
<dbReference type="SUPFAM" id="SSF46785">
    <property type="entry name" value="Winged helix' DNA-binding domain"/>
    <property type="match status" value="1"/>
</dbReference>
<comment type="similarity">
    <text evidence="1">Belongs to the LysR transcriptional regulatory family.</text>
</comment>
<comment type="caution">
    <text evidence="6">The sequence shown here is derived from an EMBL/GenBank/DDBJ whole genome shotgun (WGS) entry which is preliminary data.</text>
</comment>
<dbReference type="Gene3D" id="1.10.10.10">
    <property type="entry name" value="Winged helix-like DNA-binding domain superfamily/Winged helix DNA-binding domain"/>
    <property type="match status" value="1"/>
</dbReference>
<dbReference type="GO" id="GO:0003700">
    <property type="term" value="F:DNA-binding transcription factor activity"/>
    <property type="evidence" value="ECO:0007669"/>
    <property type="project" value="InterPro"/>
</dbReference>
<dbReference type="Pfam" id="PF00126">
    <property type="entry name" value="HTH_1"/>
    <property type="match status" value="1"/>
</dbReference>
<proteinExistence type="inferred from homology"/>
<sequence>MNLEQYKAFFYTVRYGNISRASEQLFITQPAVSRSIRQLEASLKCTLFFRTSKGVKLTAEGEILFKYVEQAFNFIEAGENKIRDVNNLLTGEVRIGVSDTICKYYLIPYLKLFKTLHPNIKVHVICPATPGIIALLKSGRIDFGIINLPYEDEQLHFQNIIAVQDCFVAGEKYAALSKQVQPLHKIVRHPLLLLEKTSNSRLFIDDYFRSHSLTVEPDFELDNIDLLVQFAKYDFGIACVIKNFIQDELQKGNLYEIKPAEKIPSRHMGVTWLKNVPLPAAAKVLISNLDYLETSEF</sequence>
<dbReference type="InterPro" id="IPR005119">
    <property type="entry name" value="LysR_subst-bd"/>
</dbReference>
<feature type="domain" description="HTH lysR-type" evidence="5">
    <location>
        <begin position="1"/>
        <end position="58"/>
    </location>
</feature>
<accession>A0A1V4SQ98</accession>
<evidence type="ECO:0000256" key="1">
    <source>
        <dbReference type="ARBA" id="ARBA00009437"/>
    </source>
</evidence>
<keyword evidence="2" id="KW-0805">Transcription regulation</keyword>
<dbReference type="SUPFAM" id="SSF53850">
    <property type="entry name" value="Periplasmic binding protein-like II"/>
    <property type="match status" value="1"/>
</dbReference>
<dbReference type="EMBL" id="MZGX01000002">
    <property type="protein sequence ID" value="OPX46030.1"/>
    <property type="molecule type" value="Genomic_DNA"/>
</dbReference>
<dbReference type="Pfam" id="PF03466">
    <property type="entry name" value="LysR_substrate"/>
    <property type="match status" value="1"/>
</dbReference>
<dbReference type="CDD" id="cd05466">
    <property type="entry name" value="PBP2_LTTR_substrate"/>
    <property type="match status" value="1"/>
</dbReference>
<evidence type="ECO:0000256" key="4">
    <source>
        <dbReference type="ARBA" id="ARBA00023163"/>
    </source>
</evidence>
<dbReference type="Gene3D" id="3.40.190.290">
    <property type="match status" value="1"/>
</dbReference>
<protein>
    <submittedName>
        <fullName evidence="6">HTH-type transcriptional regulator CynR</fullName>
    </submittedName>
</protein>
<evidence type="ECO:0000256" key="3">
    <source>
        <dbReference type="ARBA" id="ARBA00023125"/>
    </source>
</evidence>
<dbReference type="OrthoDB" id="9778774at2"/>
<keyword evidence="7" id="KW-1185">Reference proteome</keyword>